<feature type="region of interest" description="Disordered" evidence="1">
    <location>
        <begin position="1"/>
        <end position="83"/>
    </location>
</feature>
<feature type="compositionally biased region" description="Low complexity" evidence="1">
    <location>
        <begin position="35"/>
        <end position="57"/>
    </location>
</feature>
<name>A0AAV2FNE6_9ROSI</name>
<gene>
    <name evidence="2" type="ORF">LTRI10_LOCUS39993</name>
</gene>
<evidence type="ECO:0000313" key="2">
    <source>
        <dbReference type="EMBL" id="CAL1399825.1"/>
    </source>
</evidence>
<feature type="compositionally biased region" description="Polar residues" evidence="1">
    <location>
        <begin position="123"/>
        <end position="139"/>
    </location>
</feature>
<evidence type="ECO:0000313" key="3">
    <source>
        <dbReference type="Proteomes" id="UP001497516"/>
    </source>
</evidence>
<sequence length="180" mass="18508">MVQQPEGAHGNGMNVEMQNNEGPADSGGMVNLLIEGLETGDATEAETTTAVEVENTDITMETTQGGDGDNEPNPEGETSAIEKSVVVQAPSSNGGSPLSFAQIVMGSPLVGGNSVAGGHESVSGRSPVTGSLRLQTTQEDTGKENMQPLIDKGKKVWVDSPLVPIQPKKGGKGGRGRGKR</sequence>
<dbReference type="EMBL" id="OZ034820">
    <property type="protein sequence ID" value="CAL1399825.1"/>
    <property type="molecule type" value="Genomic_DNA"/>
</dbReference>
<dbReference type="AlphaFoldDB" id="A0AAV2FNE6"/>
<dbReference type="Proteomes" id="UP001497516">
    <property type="component" value="Chromosome 7"/>
</dbReference>
<reference evidence="2 3" key="1">
    <citation type="submission" date="2024-04" db="EMBL/GenBank/DDBJ databases">
        <authorList>
            <person name="Fracassetti M."/>
        </authorList>
    </citation>
    <scope>NUCLEOTIDE SEQUENCE [LARGE SCALE GENOMIC DNA]</scope>
</reference>
<accession>A0AAV2FNE6</accession>
<protein>
    <submittedName>
        <fullName evidence="2">Uncharacterized protein</fullName>
    </submittedName>
</protein>
<feature type="compositionally biased region" description="Basic residues" evidence="1">
    <location>
        <begin position="169"/>
        <end position="180"/>
    </location>
</feature>
<evidence type="ECO:0000256" key="1">
    <source>
        <dbReference type="SAM" id="MobiDB-lite"/>
    </source>
</evidence>
<organism evidence="2 3">
    <name type="scientific">Linum trigynum</name>
    <dbReference type="NCBI Taxonomy" id="586398"/>
    <lineage>
        <taxon>Eukaryota</taxon>
        <taxon>Viridiplantae</taxon>
        <taxon>Streptophyta</taxon>
        <taxon>Embryophyta</taxon>
        <taxon>Tracheophyta</taxon>
        <taxon>Spermatophyta</taxon>
        <taxon>Magnoliopsida</taxon>
        <taxon>eudicotyledons</taxon>
        <taxon>Gunneridae</taxon>
        <taxon>Pentapetalae</taxon>
        <taxon>rosids</taxon>
        <taxon>fabids</taxon>
        <taxon>Malpighiales</taxon>
        <taxon>Linaceae</taxon>
        <taxon>Linum</taxon>
    </lineage>
</organism>
<keyword evidence="3" id="KW-1185">Reference proteome</keyword>
<proteinExistence type="predicted"/>
<feature type="region of interest" description="Disordered" evidence="1">
    <location>
        <begin position="115"/>
        <end position="180"/>
    </location>
</feature>